<evidence type="ECO:0000256" key="1">
    <source>
        <dbReference type="ARBA" id="ARBA00000830"/>
    </source>
</evidence>
<evidence type="ECO:0000256" key="4">
    <source>
        <dbReference type="ARBA" id="ARBA00013078"/>
    </source>
</evidence>
<dbReference type="SFLD" id="SFLDS00003">
    <property type="entry name" value="Haloacid_Dehalogenase"/>
    <property type="match status" value="1"/>
</dbReference>
<dbReference type="PANTHER" id="PTHR43434">
    <property type="entry name" value="PHOSPHOGLYCOLATE PHOSPHATASE"/>
    <property type="match status" value="1"/>
</dbReference>
<name>A0ABW8YTS6_9SPHN</name>
<dbReference type="NCBIfam" id="TIGR01549">
    <property type="entry name" value="HAD-SF-IA-v1"/>
    <property type="match status" value="1"/>
</dbReference>
<comment type="catalytic activity">
    <reaction evidence="1">
        <text>2-phosphoglycolate + H2O = glycolate + phosphate</text>
        <dbReference type="Rhea" id="RHEA:14369"/>
        <dbReference type="ChEBI" id="CHEBI:15377"/>
        <dbReference type="ChEBI" id="CHEBI:29805"/>
        <dbReference type="ChEBI" id="CHEBI:43474"/>
        <dbReference type="ChEBI" id="CHEBI:58033"/>
        <dbReference type="EC" id="3.1.3.18"/>
    </reaction>
</comment>
<dbReference type="InterPro" id="IPR036412">
    <property type="entry name" value="HAD-like_sf"/>
</dbReference>
<dbReference type="PANTHER" id="PTHR43434:SF1">
    <property type="entry name" value="PHOSPHOGLYCOLATE PHOSPHATASE"/>
    <property type="match status" value="1"/>
</dbReference>
<dbReference type="Pfam" id="PF13419">
    <property type="entry name" value="HAD_2"/>
    <property type="match status" value="1"/>
</dbReference>
<dbReference type="RefSeq" id="WP_408080121.1">
    <property type="nucleotide sequence ID" value="NZ_JBELQC010000003.1"/>
</dbReference>
<dbReference type="InterPro" id="IPR050155">
    <property type="entry name" value="HAD-like_hydrolase_sf"/>
</dbReference>
<protein>
    <recommendedName>
        <fullName evidence="4">phosphoglycolate phosphatase</fullName>
        <ecNumber evidence="4">3.1.3.18</ecNumber>
    </recommendedName>
</protein>
<comment type="pathway">
    <text evidence="2">Organic acid metabolism; glycolate biosynthesis; glycolate from 2-phosphoglycolate: step 1/1.</text>
</comment>
<gene>
    <name evidence="5" type="ORF">ABS767_15870</name>
</gene>
<reference evidence="5 6" key="1">
    <citation type="submission" date="2024-06" db="EMBL/GenBank/DDBJ databases">
        <authorList>
            <person name="Kaempfer P."/>
            <person name="Viver T."/>
        </authorList>
    </citation>
    <scope>NUCLEOTIDE SEQUENCE [LARGE SCALE GENOMIC DNA]</scope>
    <source>
        <strain evidence="5 6">ST-64</strain>
    </source>
</reference>
<dbReference type="SFLD" id="SFLDG01129">
    <property type="entry name" value="C1.5:_HAD__Beta-PGM__Phosphata"/>
    <property type="match status" value="1"/>
</dbReference>
<dbReference type="InterPro" id="IPR023198">
    <property type="entry name" value="PGP-like_dom2"/>
</dbReference>
<dbReference type="GO" id="GO:0016787">
    <property type="term" value="F:hydrolase activity"/>
    <property type="evidence" value="ECO:0007669"/>
    <property type="project" value="UniProtKB-KW"/>
</dbReference>
<accession>A0ABW8YTS6</accession>
<evidence type="ECO:0000256" key="3">
    <source>
        <dbReference type="ARBA" id="ARBA00006171"/>
    </source>
</evidence>
<sequence length="237" mass="24883">MPDFPFDIVGFDLDGTLLDTSADLLAATNHALALVDRPTLAPDRIKSMIGGGAKNMLKQGLEESGGYDDAVMAKAYPALLEYYGDNLSRGTVPFAGLSEALDDLEARGVKVAIVTNKFERFAVKLVSEVALAHRFACVIGGDTMGRGNSKPSPEPINEMVRRCGGGRAAFVGDSIYDILAAKNAGIPSIAVSFGFLMQPVEELGADAVIDGYDELVPALIRLGDSLSATSSRDASPA</sequence>
<keyword evidence="6" id="KW-1185">Reference proteome</keyword>
<dbReference type="InterPro" id="IPR023214">
    <property type="entry name" value="HAD_sf"/>
</dbReference>
<dbReference type="Gene3D" id="3.40.50.1000">
    <property type="entry name" value="HAD superfamily/HAD-like"/>
    <property type="match status" value="1"/>
</dbReference>
<dbReference type="EC" id="3.1.3.18" evidence="4"/>
<comment type="similarity">
    <text evidence="3">Belongs to the HAD-like hydrolase superfamily. CbbY/CbbZ/Gph/YieH family.</text>
</comment>
<evidence type="ECO:0000256" key="2">
    <source>
        <dbReference type="ARBA" id="ARBA00004818"/>
    </source>
</evidence>
<evidence type="ECO:0000313" key="5">
    <source>
        <dbReference type="EMBL" id="MFL9842448.1"/>
    </source>
</evidence>
<dbReference type="SUPFAM" id="SSF56784">
    <property type="entry name" value="HAD-like"/>
    <property type="match status" value="1"/>
</dbReference>
<dbReference type="Gene3D" id="1.10.150.240">
    <property type="entry name" value="Putative phosphatase, domain 2"/>
    <property type="match status" value="1"/>
</dbReference>
<keyword evidence="5" id="KW-0378">Hydrolase</keyword>
<evidence type="ECO:0000313" key="6">
    <source>
        <dbReference type="Proteomes" id="UP001629244"/>
    </source>
</evidence>
<dbReference type="EMBL" id="JBELQC010000003">
    <property type="protein sequence ID" value="MFL9842448.1"/>
    <property type="molecule type" value="Genomic_DNA"/>
</dbReference>
<proteinExistence type="inferred from homology"/>
<dbReference type="Proteomes" id="UP001629244">
    <property type="component" value="Unassembled WGS sequence"/>
</dbReference>
<organism evidence="5 6">
    <name type="scientific">Sphingomonas plantiphila</name>
    <dbReference type="NCBI Taxonomy" id="3163295"/>
    <lineage>
        <taxon>Bacteria</taxon>
        <taxon>Pseudomonadati</taxon>
        <taxon>Pseudomonadota</taxon>
        <taxon>Alphaproteobacteria</taxon>
        <taxon>Sphingomonadales</taxon>
        <taxon>Sphingomonadaceae</taxon>
        <taxon>Sphingomonas</taxon>
    </lineage>
</organism>
<dbReference type="InterPro" id="IPR006439">
    <property type="entry name" value="HAD-SF_hydro_IA"/>
</dbReference>
<dbReference type="InterPro" id="IPR041492">
    <property type="entry name" value="HAD_2"/>
</dbReference>
<comment type="caution">
    <text evidence="5">The sequence shown here is derived from an EMBL/GenBank/DDBJ whole genome shotgun (WGS) entry which is preliminary data.</text>
</comment>